<feature type="domain" description="FAD-dependent oxidoreductase 2 FAD-binding" evidence="6">
    <location>
        <begin position="88"/>
        <end position="557"/>
    </location>
</feature>
<evidence type="ECO:0000313" key="8">
    <source>
        <dbReference type="Proteomes" id="UP000253970"/>
    </source>
</evidence>
<reference evidence="7 8" key="1">
    <citation type="journal article" date="2018" name="Elife">
        <title>Discovery and characterization of a prevalent human gut bacterial enzyme sufficient for the inactivation of a family of plant toxins.</title>
        <authorList>
            <person name="Koppel N."/>
            <person name="Bisanz J.E."/>
            <person name="Pandelia M.E."/>
            <person name="Turnbaugh P.J."/>
            <person name="Balskus E.P."/>
        </authorList>
    </citation>
    <scope>NUCLEOTIDE SEQUENCE [LARGE SCALE GENOMIC DNA]</scope>
    <source>
        <strain evidence="7 8">W1 BHI 6</strain>
    </source>
</reference>
<dbReference type="NCBIfam" id="TIGR01409">
    <property type="entry name" value="TAT_signal_seq"/>
    <property type="match status" value="1"/>
</dbReference>
<name>A0A369MJD5_EGGLN</name>
<gene>
    <name evidence="7" type="ORF">C1875_04155</name>
</gene>
<dbReference type="SUPFAM" id="SSF56425">
    <property type="entry name" value="Succinate dehydrogenase/fumarate reductase flavoprotein, catalytic domain"/>
    <property type="match status" value="1"/>
</dbReference>
<feature type="compositionally biased region" description="Low complexity" evidence="5">
    <location>
        <begin position="48"/>
        <end position="64"/>
    </location>
</feature>
<dbReference type="InterPro" id="IPR050315">
    <property type="entry name" value="FAD-oxidoreductase_2"/>
</dbReference>
<dbReference type="Gene3D" id="3.90.700.10">
    <property type="entry name" value="Succinate dehydrogenase/fumarate reductase flavoprotein, catalytic domain"/>
    <property type="match status" value="1"/>
</dbReference>
<dbReference type="InterPro" id="IPR006311">
    <property type="entry name" value="TAT_signal"/>
</dbReference>
<dbReference type="Gene3D" id="3.50.50.60">
    <property type="entry name" value="FAD/NAD(P)-binding domain"/>
    <property type="match status" value="1"/>
</dbReference>
<dbReference type="AlphaFoldDB" id="A0A369MJD5"/>
<evidence type="ECO:0000256" key="1">
    <source>
        <dbReference type="ARBA" id="ARBA00001974"/>
    </source>
</evidence>
<evidence type="ECO:0000256" key="5">
    <source>
        <dbReference type="SAM" id="MobiDB-lite"/>
    </source>
</evidence>
<dbReference type="InterPro" id="IPR019546">
    <property type="entry name" value="TAT_signal_bac_arc"/>
</dbReference>
<dbReference type="InterPro" id="IPR003953">
    <property type="entry name" value="FAD-dep_OxRdtase_2_FAD-bd"/>
</dbReference>
<dbReference type="PANTHER" id="PTHR43400:SF7">
    <property type="entry name" value="FAD-DEPENDENT OXIDOREDUCTASE 2 FAD BINDING DOMAIN-CONTAINING PROTEIN"/>
    <property type="match status" value="1"/>
</dbReference>
<dbReference type="RefSeq" id="WP_114533151.1">
    <property type="nucleotide sequence ID" value="NZ_JADNER010000011.1"/>
</dbReference>
<dbReference type="EMBL" id="PPTU01000004">
    <property type="protein sequence ID" value="RDB72242.1"/>
    <property type="molecule type" value="Genomic_DNA"/>
</dbReference>
<evidence type="ECO:0000313" key="7">
    <source>
        <dbReference type="EMBL" id="RDB72242.1"/>
    </source>
</evidence>
<keyword evidence="2" id="KW-0285">Flavoprotein</keyword>
<evidence type="ECO:0000256" key="2">
    <source>
        <dbReference type="ARBA" id="ARBA00022630"/>
    </source>
</evidence>
<dbReference type="PROSITE" id="PS51257">
    <property type="entry name" value="PROKAR_LIPOPROTEIN"/>
    <property type="match status" value="1"/>
</dbReference>
<dbReference type="SUPFAM" id="SSF51905">
    <property type="entry name" value="FAD/NAD(P)-binding domain"/>
    <property type="match status" value="1"/>
</dbReference>
<accession>A0A369MJD5</accession>
<comment type="caution">
    <text evidence="7">The sequence shown here is derived from an EMBL/GenBank/DDBJ whole genome shotgun (WGS) entry which is preliminary data.</text>
</comment>
<evidence type="ECO:0000256" key="3">
    <source>
        <dbReference type="ARBA" id="ARBA00022827"/>
    </source>
</evidence>
<dbReference type="Proteomes" id="UP000253970">
    <property type="component" value="Unassembled WGS sequence"/>
</dbReference>
<keyword evidence="4" id="KW-0560">Oxidoreductase</keyword>
<dbReference type="GO" id="GO:0033765">
    <property type="term" value="F:steroid dehydrogenase activity, acting on the CH-CH group of donors"/>
    <property type="evidence" value="ECO:0007669"/>
    <property type="project" value="UniProtKB-ARBA"/>
</dbReference>
<dbReference type="InterPro" id="IPR027477">
    <property type="entry name" value="Succ_DH/fumarate_Rdtase_cat_sf"/>
</dbReference>
<dbReference type="PANTHER" id="PTHR43400">
    <property type="entry name" value="FUMARATE REDUCTASE"/>
    <property type="match status" value="1"/>
</dbReference>
<comment type="cofactor">
    <cofactor evidence="1">
        <name>FAD</name>
        <dbReference type="ChEBI" id="CHEBI:57692"/>
    </cofactor>
</comment>
<keyword evidence="3" id="KW-0274">FAD</keyword>
<protein>
    <submittedName>
        <fullName evidence="7">FAD-binding dehydrogenase</fullName>
    </submittedName>
</protein>
<proteinExistence type="predicted"/>
<feature type="region of interest" description="Disordered" evidence="5">
    <location>
        <begin position="40"/>
        <end position="77"/>
    </location>
</feature>
<sequence length="589" mass="63640">MQEQARILDQGISRRGFLTGAAMVGAGAALGLAGCSGSSDAETKTPAEEAASAPDSAAKAPAASGQPSFLTPPDPIPDSDIVETVECDIVICGAGICGLPAAMLAAENGANVHVVEKGSTYGLFRLCTAGFNSDVQTKLGLITDRKEFVTSTWAITNGVQGRMSSYGLWFDNSGPYINWLEKIFNEKGYQLIPAASLDYKITNDGVGMPGASPLWQAFAQMIFFAQEDGGFFATGNPVDWTGVMEAYATEKGATFHYNSPAVQLVRDESGRCTGVIAKNESDEYVRYNAAKGVLLTTGDMAADREMMAHYNVSLSKIVRYNINTNDTGDGQKMGIWIGADMDEFACGDLWPFAAVMMDGTLPTTFDGTHFYAGVANLPVLMVDGAGRRLMAENLPFQSPSIPKLTCTPDGCAWSIWDSAWKEKFPEGGYMVEDYTASNTQEEVDKNVENGITFKFDTIEELCEHCGFDKDIFMATFERYNELCEAGEDLDFYKDPLWMNAIDTPPFYASKHCSSMTSTRGGLKNDERCRVLDKEGRPIPGLYAAGNTAGSFYGNVYPPNVMGSGIGHGQCFAWLAVKDILGLDYIHANI</sequence>
<evidence type="ECO:0000256" key="4">
    <source>
        <dbReference type="ARBA" id="ARBA00023002"/>
    </source>
</evidence>
<organism evidence="7 8">
    <name type="scientific">Eggerthella lenta</name>
    <name type="common">Eubacterium lentum</name>
    <dbReference type="NCBI Taxonomy" id="84112"/>
    <lineage>
        <taxon>Bacteria</taxon>
        <taxon>Bacillati</taxon>
        <taxon>Actinomycetota</taxon>
        <taxon>Coriobacteriia</taxon>
        <taxon>Eggerthellales</taxon>
        <taxon>Eggerthellaceae</taxon>
        <taxon>Eggerthella</taxon>
    </lineage>
</organism>
<dbReference type="PROSITE" id="PS51318">
    <property type="entry name" value="TAT"/>
    <property type="match status" value="1"/>
</dbReference>
<dbReference type="Pfam" id="PF00890">
    <property type="entry name" value="FAD_binding_2"/>
    <property type="match status" value="1"/>
</dbReference>
<evidence type="ECO:0000259" key="6">
    <source>
        <dbReference type="Pfam" id="PF00890"/>
    </source>
</evidence>
<dbReference type="InterPro" id="IPR036188">
    <property type="entry name" value="FAD/NAD-bd_sf"/>
</dbReference>